<keyword evidence="2" id="KW-0812">Transmembrane</keyword>
<evidence type="ECO:0000256" key="1">
    <source>
        <dbReference type="SAM" id="MobiDB-lite"/>
    </source>
</evidence>
<feature type="transmembrane region" description="Helical" evidence="2">
    <location>
        <begin position="142"/>
        <end position="164"/>
    </location>
</feature>
<evidence type="ECO:0000313" key="3">
    <source>
        <dbReference type="EMBL" id="ATE52021.1"/>
    </source>
</evidence>
<feature type="transmembrane region" description="Helical" evidence="2">
    <location>
        <begin position="171"/>
        <end position="195"/>
    </location>
</feature>
<accession>A0A290YZ19</accession>
<protein>
    <submittedName>
        <fullName evidence="3">Uncharacterized protein</fullName>
    </submittedName>
</protein>
<dbReference type="KEGG" id="apre:CNX65_00900"/>
<feature type="region of interest" description="Disordered" evidence="1">
    <location>
        <begin position="1"/>
        <end position="81"/>
    </location>
</feature>
<proteinExistence type="predicted"/>
<organism evidence="3 4">
    <name type="scientific">Actinosynnema pretiosum</name>
    <dbReference type="NCBI Taxonomy" id="42197"/>
    <lineage>
        <taxon>Bacteria</taxon>
        <taxon>Bacillati</taxon>
        <taxon>Actinomycetota</taxon>
        <taxon>Actinomycetes</taxon>
        <taxon>Pseudonocardiales</taxon>
        <taxon>Pseudonocardiaceae</taxon>
        <taxon>Actinosynnema</taxon>
    </lineage>
</organism>
<feature type="transmembrane region" description="Helical" evidence="2">
    <location>
        <begin position="201"/>
        <end position="220"/>
    </location>
</feature>
<evidence type="ECO:0000313" key="4">
    <source>
        <dbReference type="Proteomes" id="UP000218505"/>
    </source>
</evidence>
<feature type="compositionally biased region" description="Pro residues" evidence="1">
    <location>
        <begin position="14"/>
        <end position="66"/>
    </location>
</feature>
<gene>
    <name evidence="3" type="ORF">CNX65_00900</name>
</gene>
<keyword evidence="2" id="KW-0472">Membrane</keyword>
<dbReference type="Proteomes" id="UP000218505">
    <property type="component" value="Chromosome"/>
</dbReference>
<name>A0A290YZ19_9PSEU</name>
<evidence type="ECO:0000256" key="2">
    <source>
        <dbReference type="SAM" id="Phobius"/>
    </source>
</evidence>
<sequence length="230" mass="24293">MNQPHQGWNRQPGYGPPPGHAPQGPPGYPPQAPPGYPPQAPPGYPPQAPPGYPPPGYPPQGPPGHPPTGHHPGYPPHPAQRQGPSGLVVLHRIACLAAGACAFLSAALLLVLDLTASLDFRELRSVAAWGYLYPGFPLPSHAAYLTVLLVQALLAVAVVVLGFLRRPFAHWLVLAVAGVFLVSHLARLSLLLGAPRLPNDLWGPLVVLLLWAVLAVLAALPATGRFPPRR</sequence>
<dbReference type="RefSeq" id="WP_096491066.1">
    <property type="nucleotide sequence ID" value="NZ_CP023445.1"/>
</dbReference>
<dbReference type="AlphaFoldDB" id="A0A290YZ19"/>
<feature type="transmembrane region" description="Helical" evidence="2">
    <location>
        <begin position="89"/>
        <end position="112"/>
    </location>
</feature>
<keyword evidence="2" id="KW-1133">Transmembrane helix</keyword>
<dbReference type="EMBL" id="CP023445">
    <property type="protein sequence ID" value="ATE52021.1"/>
    <property type="molecule type" value="Genomic_DNA"/>
</dbReference>
<reference evidence="3" key="1">
    <citation type="submission" date="2017-09" db="EMBL/GenBank/DDBJ databases">
        <title>Complete Genome Sequence of ansamitocin-producing Bacterium Actinosynnema pretiosum X47.</title>
        <authorList>
            <person name="Cao G."/>
            <person name="Zong G."/>
            <person name="Zhong C."/>
            <person name="Fu J."/>
        </authorList>
    </citation>
    <scope>NUCLEOTIDE SEQUENCE [LARGE SCALE GENOMIC DNA]</scope>
    <source>
        <strain evidence="3">X47</strain>
    </source>
</reference>
<keyword evidence="4" id="KW-1185">Reference proteome</keyword>